<keyword evidence="1" id="KW-0175">Coiled coil</keyword>
<keyword evidence="2" id="KW-0812">Transmembrane</keyword>
<keyword evidence="2" id="KW-1133">Transmembrane helix</keyword>
<dbReference type="AlphaFoldDB" id="A0A7S0WYD5"/>
<feature type="coiled-coil region" evidence="1">
    <location>
        <begin position="68"/>
        <end position="106"/>
    </location>
</feature>
<gene>
    <name evidence="3" type="ORF">POBO1169_LOCUS19295</name>
</gene>
<evidence type="ECO:0000313" key="3">
    <source>
        <dbReference type="EMBL" id="CAD8689806.1"/>
    </source>
</evidence>
<evidence type="ECO:0000256" key="2">
    <source>
        <dbReference type="SAM" id="Phobius"/>
    </source>
</evidence>
<dbReference type="EMBL" id="HBFA01038566">
    <property type="protein sequence ID" value="CAD8689806.1"/>
    <property type="molecule type" value="Transcribed_RNA"/>
</dbReference>
<organism evidence="3">
    <name type="scientific">Pyramimonas obovata</name>
    <dbReference type="NCBI Taxonomy" id="1411642"/>
    <lineage>
        <taxon>Eukaryota</taxon>
        <taxon>Viridiplantae</taxon>
        <taxon>Chlorophyta</taxon>
        <taxon>Pyramimonadophyceae</taxon>
        <taxon>Pyramimonadales</taxon>
        <taxon>Pyramimonadaceae</taxon>
        <taxon>Pyramimonas</taxon>
        <taxon>Pyramimonas incertae sedis</taxon>
    </lineage>
</organism>
<feature type="transmembrane region" description="Helical" evidence="2">
    <location>
        <begin position="16"/>
        <end position="34"/>
    </location>
</feature>
<evidence type="ECO:0000256" key="1">
    <source>
        <dbReference type="SAM" id="Coils"/>
    </source>
</evidence>
<protein>
    <submittedName>
        <fullName evidence="3">Uncharacterized protein</fullName>
    </submittedName>
</protein>
<proteinExistence type="predicted"/>
<sequence length="163" mass="18333">MGIAREEASTRRFYDYMLAGLLFMAIIGGVVFYARTNALKQRQADVLASASNVAAAYNREKEEALLMVKERDEELRSMKVALKEAKEEAESQSKLYRTALAEQEKTTTMLEKVRLEKERCCGGRDALERLCKEYMDDDKDAKKKAGRSLLSDDVAFTAQSGAL</sequence>
<reference evidence="3" key="1">
    <citation type="submission" date="2021-01" db="EMBL/GenBank/DDBJ databases">
        <authorList>
            <person name="Corre E."/>
            <person name="Pelletier E."/>
            <person name="Niang G."/>
            <person name="Scheremetjew M."/>
            <person name="Finn R."/>
            <person name="Kale V."/>
            <person name="Holt S."/>
            <person name="Cochrane G."/>
            <person name="Meng A."/>
            <person name="Brown T."/>
            <person name="Cohen L."/>
        </authorList>
    </citation>
    <scope>NUCLEOTIDE SEQUENCE</scope>
    <source>
        <strain evidence="3">CCMP722</strain>
    </source>
</reference>
<keyword evidence="2" id="KW-0472">Membrane</keyword>
<name>A0A7S0WYD5_9CHLO</name>
<accession>A0A7S0WYD5</accession>